<gene>
    <name evidence="1" type="ORF">B7463_g2673</name>
</gene>
<evidence type="ECO:0000313" key="2">
    <source>
        <dbReference type="Proteomes" id="UP000258309"/>
    </source>
</evidence>
<reference evidence="1 2" key="1">
    <citation type="submission" date="2018-05" db="EMBL/GenBank/DDBJ databases">
        <title>Draft genome sequence of Scytalidium lignicola DSM 105466, a ubiquitous saprotrophic fungus.</title>
        <authorList>
            <person name="Buettner E."/>
            <person name="Gebauer A.M."/>
            <person name="Hofrichter M."/>
            <person name="Liers C."/>
            <person name="Kellner H."/>
        </authorList>
    </citation>
    <scope>NUCLEOTIDE SEQUENCE [LARGE SCALE GENOMIC DNA]</scope>
    <source>
        <strain evidence="1 2">DSM 105466</strain>
    </source>
</reference>
<evidence type="ECO:0000313" key="1">
    <source>
        <dbReference type="EMBL" id="RFU33671.1"/>
    </source>
</evidence>
<keyword evidence="2" id="KW-1185">Reference proteome</keyword>
<sequence length="882" mass="101042">MAVSQDILLIISSAVAIHTHHPVLLFSFMGPQHARLLGGYFNGYHLVVNYSKLFDFTIRDDAQLQILARWARNHCLGDVHNPRWIELQSLYHFLMDNPNEVPGIERILQHGFQFLTSEIKGLNLHVGVNDAHWELMTYFSMPVGNTEDGENPEMPFYVLNTFLIYALHVTDIITYANRVKLSRGISQREMVKWFCLQGNNLQRNEHHKFELDHQSKMGQRHQLFIICNINGRYRTLAAVHHQWLYGAGPTRACWRILQILQHPANKKLIKYELHHAVTRSDEWWDELKCDRNWNDDPIQFPFITTCLILGAALDPRPEFSYQHDVQILSITTDFRQVDNNDGLTMIDISDVDSIRYCFLQLEESSMMPLTGIQYFLGYYRNLSSGPQPAGLSTWDLIDSEALRNLWPNGEWKDAEVINVTQRSEGNNAPVKSLKSLAFEKLIEQALDDHKNGAYLTDAELVPDFHSRLREYLGRDHEVVKRPGGLQVLGRIAQQGNLLDLSPYPWLVEAEVLELIGKKTVLAEEITSIDLSTNSMLNVSSIRKILSACPKLTKLTVFNTDNLPLFPLLDSLDGSKVREVLHSDLFRYPLSSSEEVLAISDHLSFLRSGDVVRQAISIRASPQFDFTPYRRTNGGIRWSDLLIDKNTGRAIDTAMEWDVSSSAIPLLDAMLQPTDVCDWFNQLLGFVGGPLSDLVMATHSVEQFAMRCAKYLSLSLTDPWRVKPLPTNLYQHQSFPIIKGGHRHYYNQQDPCHDPIQPKEWTVLIIVEQQIGENHNPTFWSMVRYAFVTRNHANDLVIADIKEFYRIVTKTEMLSDAQSAELEKQIEAWEEFIYKAWSYERGHTGKRLDQKPDNILSFCSKEEVTDVVSNILEVQLGKAAGTS</sequence>
<dbReference type="OrthoDB" id="3515175at2759"/>
<dbReference type="STRING" id="5539.A0A3E2HKT3"/>
<dbReference type="AlphaFoldDB" id="A0A3E2HKT3"/>
<dbReference type="OMA" id="ICNINGR"/>
<dbReference type="EMBL" id="NCSJ02000032">
    <property type="protein sequence ID" value="RFU33671.1"/>
    <property type="molecule type" value="Genomic_DNA"/>
</dbReference>
<dbReference type="Proteomes" id="UP000258309">
    <property type="component" value="Unassembled WGS sequence"/>
</dbReference>
<comment type="caution">
    <text evidence="1">The sequence shown here is derived from an EMBL/GenBank/DDBJ whole genome shotgun (WGS) entry which is preliminary data.</text>
</comment>
<name>A0A3E2HKT3_SCYLI</name>
<feature type="non-terminal residue" evidence="1">
    <location>
        <position position="882"/>
    </location>
</feature>
<protein>
    <submittedName>
        <fullName evidence="1">Uncharacterized protein</fullName>
    </submittedName>
</protein>
<organism evidence="1 2">
    <name type="scientific">Scytalidium lignicola</name>
    <name type="common">Hyphomycete</name>
    <dbReference type="NCBI Taxonomy" id="5539"/>
    <lineage>
        <taxon>Eukaryota</taxon>
        <taxon>Fungi</taxon>
        <taxon>Dikarya</taxon>
        <taxon>Ascomycota</taxon>
        <taxon>Pezizomycotina</taxon>
        <taxon>Leotiomycetes</taxon>
        <taxon>Leotiomycetes incertae sedis</taxon>
        <taxon>Scytalidium</taxon>
    </lineage>
</organism>
<accession>A0A3E2HKT3</accession>
<feature type="non-terminal residue" evidence="1">
    <location>
        <position position="1"/>
    </location>
</feature>
<proteinExistence type="predicted"/>